<reference evidence="9" key="2">
    <citation type="submission" date="2025-08" db="UniProtKB">
        <authorList>
            <consortium name="Ensembl"/>
        </authorList>
    </citation>
    <scope>IDENTIFICATION</scope>
</reference>
<comment type="similarity">
    <text evidence="2 6">Belongs to the calycin superfamily. Lipocalin family.</text>
</comment>
<sequence>MKSPNSPWGQDRSPSPLTAPPTTWLYRQATGPGHQTLQVSSCRQTQTEGAVDMQLLLLTVGLALICGLQAQEGNHEEPQGGLEELSGRWHSVALASNKSDLIKPWGHFRVFIHSMSAKDGNLHGDILIPQDGQCEKVSLTAFKTATSNKFDLEYWGHNDLYLAEVDPKSYLILYMINQYNDDTSLVAHLMVRDLSRQQDFLPAFESVCEDIGLHKDQIVVLSDDDRCQGSRD</sequence>
<dbReference type="InterPro" id="IPR022272">
    <property type="entry name" value="Lipocalin_CS"/>
</dbReference>
<keyword evidence="4" id="KW-0732">Signal</keyword>
<dbReference type="GeneID" id="403829"/>
<proteinExistence type="inferred from homology"/>
<evidence type="ECO:0000256" key="1">
    <source>
        <dbReference type="ARBA" id="ARBA00004613"/>
    </source>
</evidence>
<dbReference type="PRINTS" id="PR01221">
    <property type="entry name" value="MAJORURINARY"/>
</dbReference>
<evidence type="ECO:0000313" key="10">
    <source>
        <dbReference type="Proteomes" id="UP000694429"/>
    </source>
</evidence>
<dbReference type="GO" id="GO:0005576">
    <property type="term" value="C:extracellular region"/>
    <property type="evidence" value="ECO:0007669"/>
    <property type="project" value="UniProtKB-SubCell"/>
</dbReference>
<evidence type="ECO:0000256" key="3">
    <source>
        <dbReference type="ARBA" id="ARBA00022525"/>
    </source>
</evidence>
<dbReference type="PANTHER" id="PTHR11430">
    <property type="entry name" value="LIPOCALIN"/>
    <property type="match status" value="1"/>
</dbReference>
<protein>
    <recommendedName>
        <fullName evidence="8">Lipocalin/cytosolic fatty-acid binding domain-containing protein</fullName>
    </recommendedName>
</protein>
<gene>
    <name evidence="9" type="primary">CANF2</name>
</gene>
<evidence type="ECO:0000256" key="4">
    <source>
        <dbReference type="ARBA" id="ARBA00022729"/>
    </source>
</evidence>
<dbReference type="CTD" id="403829"/>
<feature type="domain" description="Lipocalin/cytosolic fatty-acid binding" evidence="8">
    <location>
        <begin position="86"/>
        <end position="223"/>
    </location>
</feature>
<organism evidence="9 10">
    <name type="scientific">Canis lupus familiaris</name>
    <name type="common">Dog</name>
    <name type="synonym">Canis familiaris</name>
    <dbReference type="NCBI Taxonomy" id="9615"/>
    <lineage>
        <taxon>Eukaryota</taxon>
        <taxon>Metazoa</taxon>
        <taxon>Chordata</taxon>
        <taxon>Craniata</taxon>
        <taxon>Vertebrata</taxon>
        <taxon>Euteleostomi</taxon>
        <taxon>Mammalia</taxon>
        <taxon>Eutheria</taxon>
        <taxon>Laurasiatheria</taxon>
        <taxon>Carnivora</taxon>
        <taxon>Caniformia</taxon>
        <taxon>Canidae</taxon>
        <taxon>Canis</taxon>
    </lineage>
</organism>
<dbReference type="InterPro" id="IPR002345">
    <property type="entry name" value="Lipocalin"/>
</dbReference>
<dbReference type="Pfam" id="PF00061">
    <property type="entry name" value="Lipocalin"/>
    <property type="match status" value="1"/>
</dbReference>
<evidence type="ECO:0000313" key="9">
    <source>
        <dbReference type="Ensembl" id="ENSCAFP00030002207.1"/>
    </source>
</evidence>
<keyword evidence="3" id="KW-0964">Secreted</keyword>
<name>A0A8C0M0M1_CANLF</name>
<dbReference type="SUPFAM" id="SSF50814">
    <property type="entry name" value="Lipocalins"/>
    <property type="match status" value="1"/>
</dbReference>
<feature type="compositionally biased region" description="Polar residues" evidence="7">
    <location>
        <begin position="1"/>
        <end position="16"/>
    </location>
</feature>
<accession>A0A8C0M0M1</accession>
<dbReference type="InterPro" id="IPR002971">
    <property type="entry name" value="Maj_urinary"/>
</dbReference>
<comment type="subcellular location">
    <subcellularLocation>
        <location evidence="1">Secreted</location>
    </subcellularLocation>
</comment>
<dbReference type="CDD" id="cd19431">
    <property type="entry name" value="lipocalin_Can_f_2"/>
    <property type="match status" value="1"/>
</dbReference>
<evidence type="ECO:0000256" key="6">
    <source>
        <dbReference type="RuleBase" id="RU003695"/>
    </source>
</evidence>
<dbReference type="Proteomes" id="UP000694429">
    <property type="component" value="Chromosome 9"/>
</dbReference>
<dbReference type="InterPro" id="IPR000566">
    <property type="entry name" value="Lipocln_cytosolic_FA-bd_dom"/>
</dbReference>
<dbReference type="RefSeq" id="XP_038530889.1">
    <property type="nucleotide sequence ID" value="XM_038674961.1"/>
</dbReference>
<dbReference type="GO" id="GO:0036094">
    <property type="term" value="F:small molecule binding"/>
    <property type="evidence" value="ECO:0007669"/>
    <property type="project" value="InterPro"/>
</dbReference>
<evidence type="ECO:0000256" key="7">
    <source>
        <dbReference type="SAM" id="MobiDB-lite"/>
    </source>
</evidence>
<dbReference type="AlphaFoldDB" id="A0A8C0M0M1"/>
<evidence type="ECO:0000259" key="8">
    <source>
        <dbReference type="Pfam" id="PF00061"/>
    </source>
</evidence>
<feature type="region of interest" description="Disordered" evidence="7">
    <location>
        <begin position="1"/>
        <end position="22"/>
    </location>
</feature>
<reference evidence="9" key="1">
    <citation type="submission" date="2019-03" db="EMBL/GenBank/DDBJ databases">
        <authorList>
            <person name="Warren W.C."/>
            <person name="Johnson G.S."/>
        </authorList>
    </citation>
    <scope>NUCLEOTIDE SEQUENCE [LARGE SCALE GENOMIC DNA]</scope>
    <source>
        <strain evidence="9">Basenji</strain>
    </source>
</reference>
<dbReference type="InterPro" id="IPR012674">
    <property type="entry name" value="Calycin"/>
</dbReference>
<dbReference type="Gene3D" id="2.40.128.20">
    <property type="match status" value="1"/>
</dbReference>
<keyword evidence="5" id="KW-1015">Disulfide bond</keyword>
<evidence type="ECO:0000256" key="5">
    <source>
        <dbReference type="ARBA" id="ARBA00023157"/>
    </source>
</evidence>
<dbReference type="Ensembl" id="ENSCAFT00030002480.1">
    <property type="protein sequence ID" value="ENSCAFP00030002207.1"/>
    <property type="gene ID" value="ENSCAFG00030001402.1"/>
</dbReference>
<dbReference type="PANTHER" id="PTHR11430:SF76">
    <property type="entry name" value="MAJOR URINARY PROTEIN 1-RELATED"/>
    <property type="match status" value="1"/>
</dbReference>
<dbReference type="PROSITE" id="PS00213">
    <property type="entry name" value="LIPOCALIN"/>
    <property type="match status" value="1"/>
</dbReference>
<evidence type="ECO:0000256" key="2">
    <source>
        <dbReference type="ARBA" id="ARBA00006889"/>
    </source>
</evidence>